<evidence type="ECO:0000313" key="7">
    <source>
        <dbReference type="Proteomes" id="UP001595799"/>
    </source>
</evidence>
<dbReference type="Proteomes" id="UP001595799">
    <property type="component" value="Unassembled WGS sequence"/>
</dbReference>
<gene>
    <name evidence="6" type="primary">scpB</name>
    <name evidence="6" type="ORF">ACFOW6_07055</name>
</gene>
<evidence type="ECO:0000256" key="4">
    <source>
        <dbReference type="ARBA" id="ARBA00023306"/>
    </source>
</evidence>
<dbReference type="InterPro" id="IPR036388">
    <property type="entry name" value="WH-like_DNA-bd_sf"/>
</dbReference>
<keyword evidence="2" id="KW-0132">Cell division</keyword>
<proteinExistence type="predicted"/>
<feature type="region of interest" description="Disordered" evidence="5">
    <location>
        <begin position="186"/>
        <end position="246"/>
    </location>
</feature>
<dbReference type="SUPFAM" id="SSF46785">
    <property type="entry name" value="Winged helix' DNA-binding domain"/>
    <property type="match status" value="2"/>
</dbReference>
<name>A0ABV8UKA8_9PROT</name>
<comment type="caution">
    <text evidence="6">The sequence shown here is derived from an EMBL/GenBank/DDBJ whole genome shotgun (WGS) entry which is preliminary data.</text>
</comment>
<protein>
    <submittedName>
        <fullName evidence="6">SMC-Scp complex subunit ScpB</fullName>
    </submittedName>
</protein>
<evidence type="ECO:0000256" key="5">
    <source>
        <dbReference type="SAM" id="MobiDB-lite"/>
    </source>
</evidence>
<feature type="compositionally biased region" description="Acidic residues" evidence="5">
    <location>
        <begin position="201"/>
        <end position="210"/>
    </location>
</feature>
<dbReference type="Gene3D" id="1.10.10.10">
    <property type="entry name" value="Winged helix-like DNA-binding domain superfamily/Winged helix DNA-binding domain"/>
    <property type="match status" value="2"/>
</dbReference>
<dbReference type="PANTHER" id="PTHR34298:SF2">
    <property type="entry name" value="SEGREGATION AND CONDENSATION PROTEIN B"/>
    <property type="match status" value="1"/>
</dbReference>
<keyword evidence="3" id="KW-0159">Chromosome partition</keyword>
<dbReference type="EMBL" id="JBHSCW010000003">
    <property type="protein sequence ID" value="MFC4351296.1"/>
    <property type="molecule type" value="Genomic_DNA"/>
</dbReference>
<keyword evidence="4" id="KW-0131">Cell cycle</keyword>
<dbReference type="InterPro" id="IPR036390">
    <property type="entry name" value="WH_DNA-bd_sf"/>
</dbReference>
<dbReference type="Pfam" id="PF04079">
    <property type="entry name" value="SMC_ScpB"/>
    <property type="match status" value="1"/>
</dbReference>
<organism evidence="6 7">
    <name type="scientific">Fodinicurvata halophila</name>
    <dbReference type="NCBI Taxonomy" id="1419723"/>
    <lineage>
        <taxon>Bacteria</taxon>
        <taxon>Pseudomonadati</taxon>
        <taxon>Pseudomonadota</taxon>
        <taxon>Alphaproteobacteria</taxon>
        <taxon>Rhodospirillales</taxon>
        <taxon>Rhodovibrionaceae</taxon>
        <taxon>Fodinicurvata</taxon>
    </lineage>
</organism>
<dbReference type="InterPro" id="IPR005234">
    <property type="entry name" value="ScpB_csome_segregation"/>
</dbReference>
<dbReference type="PANTHER" id="PTHR34298">
    <property type="entry name" value="SEGREGATION AND CONDENSATION PROTEIN B"/>
    <property type="match status" value="1"/>
</dbReference>
<evidence type="ECO:0000256" key="2">
    <source>
        <dbReference type="ARBA" id="ARBA00022618"/>
    </source>
</evidence>
<dbReference type="NCBIfam" id="TIGR00281">
    <property type="entry name" value="SMC-Scp complex subunit ScpB"/>
    <property type="match status" value="1"/>
</dbReference>
<evidence type="ECO:0000313" key="6">
    <source>
        <dbReference type="EMBL" id="MFC4351296.1"/>
    </source>
</evidence>
<evidence type="ECO:0000256" key="1">
    <source>
        <dbReference type="ARBA" id="ARBA00022490"/>
    </source>
</evidence>
<evidence type="ECO:0000256" key="3">
    <source>
        <dbReference type="ARBA" id="ARBA00022829"/>
    </source>
</evidence>
<keyword evidence="1" id="KW-0963">Cytoplasm</keyword>
<feature type="compositionally biased region" description="Basic and acidic residues" evidence="5">
    <location>
        <begin position="228"/>
        <end position="238"/>
    </location>
</feature>
<reference evidence="7" key="1">
    <citation type="journal article" date="2019" name="Int. J. Syst. Evol. Microbiol.">
        <title>The Global Catalogue of Microorganisms (GCM) 10K type strain sequencing project: providing services to taxonomists for standard genome sequencing and annotation.</title>
        <authorList>
            <consortium name="The Broad Institute Genomics Platform"/>
            <consortium name="The Broad Institute Genome Sequencing Center for Infectious Disease"/>
            <person name="Wu L."/>
            <person name="Ma J."/>
        </authorList>
    </citation>
    <scope>NUCLEOTIDE SEQUENCE [LARGE SCALE GENOMIC DNA]</scope>
    <source>
        <strain evidence="7">CECT 8472</strain>
    </source>
</reference>
<sequence length="246" mass="27419">MDEDRRFQNLRLLEALLFASAEPLTESQLSAYFPEGTDVPDLLRSLQGYYANRGIMLEQTNQAWAFRTAPDMAPYLRREKTTQKKLSKAAVDTLAIIAYHQPVTRAEIEEIRGVSLSKGTLDTLLEAEWIRPRGRRRSPGRPLTWGTTDAFLDHFGLESLSLLPGLEELKAAGLLDTRPAITALGERGLLGPGEESRASENEEDKLDEGEIGTLLESEFAQGESDDSGESRHSVKPWEDQDSEDSD</sequence>
<dbReference type="RefSeq" id="WP_382421631.1">
    <property type="nucleotide sequence ID" value="NZ_JBHSCW010000003.1"/>
</dbReference>
<accession>A0ABV8UKA8</accession>
<keyword evidence="7" id="KW-1185">Reference proteome</keyword>